<dbReference type="EMBL" id="WPCR01000009">
    <property type="protein sequence ID" value="NHM14661.1"/>
    <property type="molecule type" value="Genomic_DNA"/>
</dbReference>
<keyword evidence="3" id="KW-1185">Reference proteome</keyword>
<organism evidence="2 4">
    <name type="scientific">Xiamenia xianingshaonis</name>
    <dbReference type="NCBI Taxonomy" id="2682776"/>
    <lineage>
        <taxon>Bacteria</taxon>
        <taxon>Bacillati</taxon>
        <taxon>Actinomycetota</taxon>
        <taxon>Coriobacteriia</taxon>
        <taxon>Eggerthellales</taxon>
        <taxon>Eggerthellaceae</taxon>
        <taxon>Xiamenia</taxon>
    </lineage>
</organism>
<proteinExistence type="predicted"/>
<dbReference type="AlphaFoldDB" id="A0A9E6MSD2"/>
<evidence type="ECO:0000313" key="4">
    <source>
        <dbReference type="Proteomes" id="UP000671910"/>
    </source>
</evidence>
<evidence type="ECO:0008006" key="5">
    <source>
        <dbReference type="Google" id="ProtNLM"/>
    </source>
</evidence>
<dbReference type="EMBL" id="CP072829">
    <property type="protein sequence ID" value="QTU85260.1"/>
    <property type="molecule type" value="Genomic_DNA"/>
</dbReference>
<reference evidence="1 3" key="1">
    <citation type="submission" date="2019-11" db="EMBL/GenBank/DDBJ databases">
        <title>Eggerthellaceae novel genus isolated from the rectal contents of marmort.</title>
        <authorList>
            <person name="Zhang G."/>
        </authorList>
    </citation>
    <scope>NUCLEOTIDE SEQUENCE [LARGE SCALE GENOMIC DNA]</scope>
    <source>
        <strain evidence="3">zg-886</strain>
        <strain evidence="1">Zg-886</strain>
    </source>
</reference>
<sequence>MALGSSPDALVIERLTVRPDRIVCDLRVSPSAPTITSPGLVRRVLADYPTLLDHACVNDEGDTFAAVADHTSLPHLVEHLVIDAQVRQAAQAAAVAEPLPSASSVHGANRAGEAAPPFRAAAKKSTMYVGTTEWVDRFAGHAVVEVSYTDDLTALRSFRDAVCAVNHLVKEGVYDDCSSRL</sequence>
<dbReference type="KEGG" id="ebz:J7S26_08170"/>
<reference evidence="2" key="2">
    <citation type="submission" date="2021-04" db="EMBL/GenBank/DDBJ databases">
        <title>Novel species in family Eggerthellaceae.</title>
        <authorList>
            <person name="Zhang G."/>
        </authorList>
    </citation>
    <scope>NUCLEOTIDE SEQUENCE</scope>
    <source>
        <strain evidence="2">Zg-886</strain>
    </source>
</reference>
<protein>
    <recommendedName>
        <fullName evidence="5">Cyanophycin synthase-like N-terminal domain-containing protein</fullName>
    </recommendedName>
</protein>
<evidence type="ECO:0000313" key="1">
    <source>
        <dbReference type="EMBL" id="NHM14661.1"/>
    </source>
</evidence>
<name>A0A9E6MSD2_9ACTN</name>
<evidence type="ECO:0000313" key="2">
    <source>
        <dbReference type="EMBL" id="QTU85260.1"/>
    </source>
</evidence>
<evidence type="ECO:0000313" key="3">
    <source>
        <dbReference type="Proteomes" id="UP000636394"/>
    </source>
</evidence>
<dbReference type="Proteomes" id="UP000636394">
    <property type="component" value="Unassembled WGS sequence"/>
</dbReference>
<gene>
    <name evidence="1" type="ORF">GMI68_07785</name>
    <name evidence="2" type="ORF">J7S26_08170</name>
</gene>
<dbReference type="Proteomes" id="UP000671910">
    <property type="component" value="Chromosome"/>
</dbReference>
<accession>A0A9E6MSD2</accession>